<evidence type="ECO:0000313" key="4">
    <source>
        <dbReference type="Proteomes" id="UP001178662"/>
    </source>
</evidence>
<dbReference type="AlphaFoldDB" id="A0AA95EVD6"/>
<evidence type="ECO:0000259" key="2">
    <source>
        <dbReference type="Pfam" id="PF13579"/>
    </source>
</evidence>
<name>A0AA95EVD6_9BACL</name>
<protein>
    <submittedName>
        <fullName evidence="3">Glycosyltransferase family 4 protein</fullName>
    </submittedName>
</protein>
<dbReference type="PANTHER" id="PTHR45947">
    <property type="entry name" value="SULFOQUINOVOSYL TRANSFERASE SQD2"/>
    <property type="match status" value="1"/>
</dbReference>
<reference evidence="3" key="1">
    <citation type="submission" date="2023-03" db="EMBL/GenBank/DDBJ databases">
        <title>Andean soil-derived lignocellulolytic bacterial consortium as a source of novel taxa and putative plastic-active enzymes.</title>
        <authorList>
            <person name="Diaz-Garcia L."/>
            <person name="Chuvochina M."/>
            <person name="Feuerriegel G."/>
            <person name="Bunk B."/>
            <person name="Sproer C."/>
            <person name="Streit W.R."/>
            <person name="Rodriguez L.M."/>
            <person name="Overmann J."/>
            <person name="Jimenez D.J."/>
        </authorList>
    </citation>
    <scope>NUCLEOTIDE SEQUENCE</scope>
    <source>
        <strain evidence="3">MAG 2441</strain>
    </source>
</reference>
<gene>
    <name evidence="3" type="ORF">P0Y55_13790</name>
</gene>
<dbReference type="InterPro" id="IPR001296">
    <property type="entry name" value="Glyco_trans_1"/>
</dbReference>
<dbReference type="EMBL" id="CP119317">
    <property type="protein sequence ID" value="WEK53641.1"/>
    <property type="molecule type" value="Genomic_DNA"/>
</dbReference>
<dbReference type="InterPro" id="IPR028098">
    <property type="entry name" value="Glyco_trans_4-like_N"/>
</dbReference>
<organism evidence="3 4">
    <name type="scientific">Candidatus Cohnella colombiensis</name>
    <dbReference type="NCBI Taxonomy" id="3121368"/>
    <lineage>
        <taxon>Bacteria</taxon>
        <taxon>Bacillati</taxon>
        <taxon>Bacillota</taxon>
        <taxon>Bacilli</taxon>
        <taxon>Bacillales</taxon>
        <taxon>Paenibacillaceae</taxon>
        <taxon>Cohnella</taxon>
    </lineage>
</organism>
<feature type="domain" description="Glycosyl transferase family 1" evidence="1">
    <location>
        <begin position="205"/>
        <end position="370"/>
    </location>
</feature>
<feature type="domain" description="Glycosyltransferase subfamily 4-like N-terminal" evidence="2">
    <location>
        <begin position="32"/>
        <end position="181"/>
    </location>
</feature>
<dbReference type="SUPFAM" id="SSF53756">
    <property type="entry name" value="UDP-Glycosyltransferase/glycogen phosphorylase"/>
    <property type="match status" value="1"/>
</dbReference>
<dbReference type="GO" id="GO:0016757">
    <property type="term" value="F:glycosyltransferase activity"/>
    <property type="evidence" value="ECO:0007669"/>
    <property type="project" value="InterPro"/>
</dbReference>
<dbReference type="Proteomes" id="UP001178662">
    <property type="component" value="Chromosome"/>
</dbReference>
<dbReference type="Pfam" id="PF13579">
    <property type="entry name" value="Glyco_trans_4_4"/>
    <property type="match status" value="1"/>
</dbReference>
<proteinExistence type="predicted"/>
<accession>A0AA95EVD6</accession>
<keyword evidence="4" id="KW-1185">Reference proteome</keyword>
<dbReference type="Gene3D" id="3.40.50.2000">
    <property type="entry name" value="Glycogen Phosphorylase B"/>
    <property type="match status" value="2"/>
</dbReference>
<dbReference type="Pfam" id="PF00534">
    <property type="entry name" value="Glycos_transf_1"/>
    <property type="match status" value="1"/>
</dbReference>
<evidence type="ECO:0000313" key="3">
    <source>
        <dbReference type="EMBL" id="WEK53641.1"/>
    </source>
</evidence>
<evidence type="ECO:0000259" key="1">
    <source>
        <dbReference type="Pfam" id="PF00534"/>
    </source>
</evidence>
<dbReference type="InterPro" id="IPR050194">
    <property type="entry name" value="Glycosyltransferase_grp1"/>
</dbReference>
<sequence>MNGFVTEGRQPRVQLYYAVTVPISIVLLKTQLAEMKRRGYEVTLICSPGLQLEELEQQEGIHTYPLKMSRTIAPLSDIVSLWKLVQYLRKHRPDIINIGTPKAGFLVGIAAWLARVPHRVHTQHGLRLETLKGWKRHLLFATEKTACLAAHRVWCVSNSIREIAIQSGIVKASKSFVLGYGSNNGVDMARFPIHEVQWKAKVSSLRKEWALSSEIPTIGFVGRLTMDKGIIELLQTFDELRLSYPQLKLVLVGAFDDADPIPEWLRERIVSDSNIVKVGYQQEPAPYFSLMDVFVFPTYREGFGTVIIEASAAEVPVVTTNVTGAKDAVKHNESGIIVNDRDVKGLTEAVALLLRDKAEAKRLGTNGRQRVIEYFRSEVIWDAVDQLYQDMLNGK</sequence>
<dbReference type="PANTHER" id="PTHR45947:SF3">
    <property type="entry name" value="SULFOQUINOVOSYL TRANSFERASE SQD2"/>
    <property type="match status" value="1"/>
</dbReference>
<dbReference type="CDD" id="cd03808">
    <property type="entry name" value="GT4_CapM-like"/>
    <property type="match status" value="1"/>
</dbReference>